<accession>A0A1H0UI11</accession>
<dbReference type="OrthoDB" id="9802472at2"/>
<sequence length="481" mass="53899">MAGLDEYRRKRDPGRTPEPVPDVADVVPRGGNDTFVIQEHHASSLHWDVRLERDGVLVSWAVPKGLPPTTDVVRLAVHTEDHPLEYAEFSGEIPRGEYGGGEMFIWDRGRYETVKWSDREVDVVLRGQRAVGQFVFFRSGGDDRNWMVKRRHAAVRPDWQVLPEQVKPMLAVPGPLPSDDDDQWAYEFKWDGVRAVLRVEGGRVQAWSRLGNEITVAYPELQGVGEQLGSTEALLDGEIVALRDGRPSFSALQNRMHVSKSDAARRAARQYPVTLLLFDLLHLDGTSLLGLPFRRRRELLRGLELRGPHWLTPPSYDEDGASVLAASREQGLEGVVAKRLDSVYQPGARSPVWRKITDLMAQEVVIGGWRMGEGKRAGVIGALLLGIPQDGGLAFAGSVGTGFNDAELAVLTPRLEALARRSSPFVTEMPRERSRGARWVEPELVAEVVFRQWTPDGRMRFPAWRGLRPDKSPGEVRRDER</sequence>
<dbReference type="PROSITE" id="PS00697">
    <property type="entry name" value="DNA_LIGASE_A1"/>
    <property type="match status" value="1"/>
</dbReference>
<evidence type="ECO:0000256" key="2">
    <source>
        <dbReference type="ARBA" id="ARBA00012727"/>
    </source>
</evidence>
<evidence type="ECO:0000256" key="5">
    <source>
        <dbReference type="SAM" id="MobiDB-lite"/>
    </source>
</evidence>
<dbReference type="GO" id="GO:0006310">
    <property type="term" value="P:DNA recombination"/>
    <property type="evidence" value="ECO:0007669"/>
    <property type="project" value="InterPro"/>
</dbReference>
<dbReference type="NCBIfam" id="TIGR02777">
    <property type="entry name" value="LigD_PE_dom"/>
    <property type="match status" value="1"/>
</dbReference>
<dbReference type="GO" id="GO:0006281">
    <property type="term" value="P:DNA repair"/>
    <property type="evidence" value="ECO:0007669"/>
    <property type="project" value="InterPro"/>
</dbReference>
<reference evidence="8" key="1">
    <citation type="submission" date="2016-10" db="EMBL/GenBank/DDBJ databases">
        <authorList>
            <person name="Varghese N."/>
            <person name="Submissions S."/>
        </authorList>
    </citation>
    <scope>NUCLEOTIDE SEQUENCE [LARGE SCALE GENOMIC DNA]</scope>
    <source>
        <strain evidence="8">CGMCC 4.6609</strain>
    </source>
</reference>
<evidence type="ECO:0000256" key="4">
    <source>
        <dbReference type="ARBA" id="ARBA00034003"/>
    </source>
</evidence>
<dbReference type="Pfam" id="PF13298">
    <property type="entry name" value="LigD_N"/>
    <property type="match status" value="1"/>
</dbReference>
<dbReference type="GO" id="GO:0003910">
    <property type="term" value="F:DNA ligase (ATP) activity"/>
    <property type="evidence" value="ECO:0007669"/>
    <property type="project" value="UniProtKB-EC"/>
</dbReference>
<dbReference type="PROSITE" id="PS50160">
    <property type="entry name" value="DNA_LIGASE_A3"/>
    <property type="match status" value="1"/>
</dbReference>
<feature type="region of interest" description="Disordered" evidence="5">
    <location>
        <begin position="1"/>
        <end position="25"/>
    </location>
</feature>
<dbReference type="SUPFAM" id="SSF50249">
    <property type="entry name" value="Nucleic acid-binding proteins"/>
    <property type="match status" value="1"/>
</dbReference>
<dbReference type="EMBL" id="FNIX01000012">
    <property type="protein sequence ID" value="SDP65932.1"/>
    <property type="molecule type" value="Genomic_DNA"/>
</dbReference>
<dbReference type="CDD" id="cd07906">
    <property type="entry name" value="Adenylation_DNA_ligase_LigD_LigC"/>
    <property type="match status" value="1"/>
</dbReference>
<dbReference type="PANTHER" id="PTHR45674:SF4">
    <property type="entry name" value="DNA LIGASE 1"/>
    <property type="match status" value="1"/>
</dbReference>
<protein>
    <recommendedName>
        <fullName evidence="2">DNA ligase (ATP)</fullName>
        <ecNumber evidence="2">6.5.1.1</ecNumber>
    </recommendedName>
</protein>
<dbReference type="InterPro" id="IPR012310">
    <property type="entry name" value="DNA_ligase_ATP-dep_cent"/>
</dbReference>
<evidence type="ECO:0000256" key="1">
    <source>
        <dbReference type="ARBA" id="ARBA00007572"/>
    </source>
</evidence>
<proteinExistence type="inferred from homology"/>
<dbReference type="CDD" id="cd07971">
    <property type="entry name" value="OBF_DNA_ligase_LigD"/>
    <property type="match status" value="1"/>
</dbReference>
<dbReference type="Gene3D" id="3.30.470.30">
    <property type="entry name" value="DNA ligase/mRNA capping enzyme"/>
    <property type="match status" value="1"/>
</dbReference>
<keyword evidence="8" id="KW-1185">Reference proteome</keyword>
<dbReference type="Gene3D" id="3.30.1490.70">
    <property type="match status" value="1"/>
</dbReference>
<evidence type="ECO:0000256" key="3">
    <source>
        <dbReference type="ARBA" id="ARBA00022598"/>
    </source>
</evidence>
<dbReference type="STRING" id="641025.SAMN05421507_11234"/>
<dbReference type="EC" id="6.5.1.1" evidence="2"/>
<evidence type="ECO:0000313" key="7">
    <source>
        <dbReference type="EMBL" id="SDP65932.1"/>
    </source>
</evidence>
<evidence type="ECO:0000259" key="6">
    <source>
        <dbReference type="PROSITE" id="PS50160"/>
    </source>
</evidence>
<dbReference type="Pfam" id="PF04679">
    <property type="entry name" value="DNA_ligase_A_C"/>
    <property type="match status" value="1"/>
</dbReference>
<dbReference type="RefSeq" id="WP_090100877.1">
    <property type="nucleotide sequence ID" value="NZ_FNIX01000012.1"/>
</dbReference>
<dbReference type="InterPro" id="IPR016059">
    <property type="entry name" value="DNA_ligase_ATP-dep_CS"/>
</dbReference>
<organism evidence="7 8">
    <name type="scientific">Lentzea jiangxiensis</name>
    <dbReference type="NCBI Taxonomy" id="641025"/>
    <lineage>
        <taxon>Bacteria</taxon>
        <taxon>Bacillati</taxon>
        <taxon>Actinomycetota</taxon>
        <taxon>Actinomycetes</taxon>
        <taxon>Pseudonocardiales</taxon>
        <taxon>Pseudonocardiaceae</taxon>
        <taxon>Lentzea</taxon>
    </lineage>
</organism>
<dbReference type="Proteomes" id="UP000199691">
    <property type="component" value="Unassembled WGS sequence"/>
</dbReference>
<dbReference type="GO" id="GO:0005524">
    <property type="term" value="F:ATP binding"/>
    <property type="evidence" value="ECO:0007669"/>
    <property type="project" value="InterPro"/>
</dbReference>
<comment type="catalytic activity">
    <reaction evidence="4">
        <text>ATP + (deoxyribonucleotide)n-3'-hydroxyl + 5'-phospho-(deoxyribonucleotide)m = (deoxyribonucleotide)n+m + AMP + diphosphate.</text>
        <dbReference type="EC" id="6.5.1.1"/>
    </reaction>
</comment>
<feature type="compositionally biased region" description="Basic and acidic residues" evidence="5">
    <location>
        <begin position="1"/>
        <end position="15"/>
    </location>
</feature>
<dbReference type="AlphaFoldDB" id="A0A1H0UI11"/>
<dbReference type="InterPro" id="IPR050191">
    <property type="entry name" value="ATP-dep_DNA_ligase"/>
</dbReference>
<dbReference type="PANTHER" id="PTHR45674">
    <property type="entry name" value="DNA LIGASE 1/3 FAMILY MEMBER"/>
    <property type="match status" value="1"/>
</dbReference>
<keyword evidence="3" id="KW-0436">Ligase</keyword>
<feature type="domain" description="ATP-dependent DNA ligase family profile" evidence="6">
    <location>
        <begin position="266"/>
        <end position="389"/>
    </location>
</feature>
<dbReference type="NCBIfam" id="TIGR02779">
    <property type="entry name" value="NHEJ_ligase_lig"/>
    <property type="match status" value="1"/>
</dbReference>
<dbReference type="InterPro" id="IPR012309">
    <property type="entry name" value="DNA_ligase_ATP-dep_C"/>
</dbReference>
<name>A0A1H0UI11_9PSEU</name>
<dbReference type="Pfam" id="PF01068">
    <property type="entry name" value="DNA_ligase_A_M"/>
    <property type="match status" value="1"/>
</dbReference>
<dbReference type="InterPro" id="IPR014144">
    <property type="entry name" value="LigD_PE_domain"/>
</dbReference>
<dbReference type="SUPFAM" id="SSF56091">
    <property type="entry name" value="DNA ligase/mRNA capping enzyme, catalytic domain"/>
    <property type="match status" value="1"/>
</dbReference>
<comment type="similarity">
    <text evidence="1">Belongs to the ATP-dependent DNA ligase family.</text>
</comment>
<dbReference type="Gene3D" id="2.40.50.140">
    <property type="entry name" value="Nucleic acid-binding proteins"/>
    <property type="match status" value="1"/>
</dbReference>
<dbReference type="InterPro" id="IPR014146">
    <property type="entry name" value="LigD_ligase_dom"/>
</dbReference>
<gene>
    <name evidence="7" type="ORF">SAMN05421507_11234</name>
</gene>
<evidence type="ECO:0000313" key="8">
    <source>
        <dbReference type="Proteomes" id="UP000199691"/>
    </source>
</evidence>
<dbReference type="InterPro" id="IPR012340">
    <property type="entry name" value="NA-bd_OB-fold"/>
</dbReference>